<dbReference type="InterPro" id="IPR050194">
    <property type="entry name" value="Glycosyltransferase_grp1"/>
</dbReference>
<protein>
    <submittedName>
        <fullName evidence="3">Uncharacterized protein</fullName>
    </submittedName>
</protein>
<evidence type="ECO:0000259" key="1">
    <source>
        <dbReference type="Pfam" id="PF00534"/>
    </source>
</evidence>
<dbReference type="OrthoDB" id="8756565at2"/>
<dbReference type="GO" id="GO:0016757">
    <property type="term" value="F:glycosyltransferase activity"/>
    <property type="evidence" value="ECO:0007669"/>
    <property type="project" value="InterPro"/>
</dbReference>
<evidence type="ECO:0000313" key="4">
    <source>
        <dbReference type="Proteomes" id="UP000176037"/>
    </source>
</evidence>
<organism evidence="3 4">
    <name type="scientific">Alteromonas lipolytica</name>
    <dbReference type="NCBI Taxonomy" id="1856405"/>
    <lineage>
        <taxon>Bacteria</taxon>
        <taxon>Pseudomonadati</taxon>
        <taxon>Pseudomonadota</taxon>
        <taxon>Gammaproteobacteria</taxon>
        <taxon>Alteromonadales</taxon>
        <taxon>Alteromonadaceae</taxon>
        <taxon>Alteromonas/Salinimonas group</taxon>
        <taxon>Alteromonas</taxon>
    </lineage>
</organism>
<reference evidence="3 4" key="1">
    <citation type="submission" date="2016-09" db="EMBL/GenBank/DDBJ databases">
        <title>Alteromonas lipolytica, a new species isolated from sea water.</title>
        <authorList>
            <person name="Wu Y.-H."/>
            <person name="Cheng H."/>
            <person name="Xu X.-W."/>
        </authorList>
    </citation>
    <scope>NUCLEOTIDE SEQUENCE [LARGE SCALE GENOMIC DNA]</scope>
    <source>
        <strain evidence="3 4">JW12</strain>
    </source>
</reference>
<dbReference type="Proteomes" id="UP000176037">
    <property type="component" value="Unassembled WGS sequence"/>
</dbReference>
<dbReference type="STRING" id="1856405.BFC17_21145"/>
<dbReference type="PANTHER" id="PTHR45947:SF3">
    <property type="entry name" value="SULFOQUINOVOSYL TRANSFERASE SQD2"/>
    <property type="match status" value="1"/>
</dbReference>
<dbReference type="InterPro" id="IPR001296">
    <property type="entry name" value="Glyco_trans_1"/>
</dbReference>
<dbReference type="SUPFAM" id="SSF53756">
    <property type="entry name" value="UDP-Glycosyltransferase/glycogen phosphorylase"/>
    <property type="match status" value="1"/>
</dbReference>
<dbReference type="EMBL" id="MJIC01000014">
    <property type="protein sequence ID" value="OFI34058.1"/>
    <property type="molecule type" value="Genomic_DNA"/>
</dbReference>
<comment type="caution">
    <text evidence="3">The sequence shown here is derived from an EMBL/GenBank/DDBJ whole genome shotgun (WGS) entry which is preliminary data.</text>
</comment>
<dbReference type="PANTHER" id="PTHR45947">
    <property type="entry name" value="SULFOQUINOVOSYL TRANSFERASE SQD2"/>
    <property type="match status" value="1"/>
</dbReference>
<sequence>MKILYHHRVASKDGQYVHIDAIVSQMKAKGHEVIMVAPQVAEEGDFGSDGGWVSAVRAKMPRFISELLEFAYTFLVFFKLVKAIRQHRPDVIYERYNLYLPAGIWVKKLFKLPLQLEVNSPLYDERVKYGGLSFPWLAKWSEYYAWRNADRVLPVTHVLAGYIENAGVAKDKICVIPNGVETEVFMPQQLQNRQPEFKDKLVIGFVGFCREWHQLDQVLARLAAMPHENLHFLVVGDGPVIAGLKKQAIELNFQDKFTSTGLVSRDEMPFWLDQIDIALQPAVTPWASPLKMLEYLAKGLAIVAPDSANIKELLSDKDNALLFAEDNSAEMVDCIETLIRHDELRSQLKARAIETIAEKGLTWSNNADTILAWFANRNSRH</sequence>
<gene>
    <name evidence="3" type="ORF">BFC17_21145</name>
</gene>
<feature type="domain" description="Glycosyltransferase subfamily 4-like N-terminal" evidence="2">
    <location>
        <begin position="14"/>
        <end position="179"/>
    </location>
</feature>
<dbReference type="Pfam" id="PF00534">
    <property type="entry name" value="Glycos_transf_1"/>
    <property type="match status" value="1"/>
</dbReference>
<dbReference type="RefSeq" id="WP_070176986.1">
    <property type="nucleotide sequence ID" value="NZ_BMJR01000003.1"/>
</dbReference>
<evidence type="ECO:0000259" key="2">
    <source>
        <dbReference type="Pfam" id="PF13579"/>
    </source>
</evidence>
<name>A0A1E8FEP0_9ALTE</name>
<dbReference type="AlphaFoldDB" id="A0A1E8FEP0"/>
<dbReference type="Gene3D" id="3.40.50.2000">
    <property type="entry name" value="Glycogen Phosphorylase B"/>
    <property type="match status" value="2"/>
</dbReference>
<dbReference type="Pfam" id="PF13579">
    <property type="entry name" value="Glyco_trans_4_4"/>
    <property type="match status" value="1"/>
</dbReference>
<keyword evidence="4" id="KW-1185">Reference proteome</keyword>
<accession>A0A1E8FEP0</accession>
<evidence type="ECO:0000313" key="3">
    <source>
        <dbReference type="EMBL" id="OFI34058.1"/>
    </source>
</evidence>
<dbReference type="InterPro" id="IPR028098">
    <property type="entry name" value="Glyco_trans_4-like_N"/>
</dbReference>
<feature type="domain" description="Glycosyl transferase family 1" evidence="1">
    <location>
        <begin position="192"/>
        <end position="353"/>
    </location>
</feature>
<proteinExistence type="predicted"/>
<dbReference type="CDD" id="cd03794">
    <property type="entry name" value="GT4_WbuB-like"/>
    <property type="match status" value="1"/>
</dbReference>